<reference evidence="1 2" key="1">
    <citation type="submission" date="2018-10" db="EMBL/GenBank/DDBJ databases">
        <title>Genomic Encyclopedia of Archaeal and Bacterial Type Strains, Phase II (KMG-II): from individual species to whole genera.</title>
        <authorList>
            <person name="Goeker M."/>
        </authorList>
    </citation>
    <scope>NUCLEOTIDE SEQUENCE [LARGE SCALE GENOMIC DNA]</scope>
    <source>
        <strain evidence="1 2">DSM 23424</strain>
    </source>
</reference>
<dbReference type="Proteomes" id="UP000271339">
    <property type="component" value="Unassembled WGS sequence"/>
</dbReference>
<gene>
    <name evidence="1" type="ORF">BXY75_1992</name>
</gene>
<dbReference type="OrthoDB" id="1149279at2"/>
<proteinExistence type="predicted"/>
<comment type="caution">
    <text evidence="1">The sequence shown here is derived from an EMBL/GenBank/DDBJ whole genome shotgun (WGS) entry which is preliminary data.</text>
</comment>
<sequence length="80" mass="8853">MSKNLEETTRIYTGPAMLANGLKARLNELGISPIERNDNASSIQAGFTIGVPGQIMLYIRKDELIKAQSIIDEYLKEIGE</sequence>
<dbReference type="AlphaFoldDB" id="A0A3L9YKT5"/>
<evidence type="ECO:0000313" key="2">
    <source>
        <dbReference type="Proteomes" id="UP000271339"/>
    </source>
</evidence>
<evidence type="ECO:0000313" key="1">
    <source>
        <dbReference type="EMBL" id="RMA58618.1"/>
    </source>
</evidence>
<dbReference type="RefSeq" id="WP_121907564.1">
    <property type="nucleotide sequence ID" value="NZ_REFC01000013.1"/>
</dbReference>
<name>A0A3L9YKT5_9FLAO</name>
<accession>A0A3L9YKT5</accession>
<dbReference type="EMBL" id="REFC01000013">
    <property type="protein sequence ID" value="RMA58618.1"/>
    <property type="molecule type" value="Genomic_DNA"/>
</dbReference>
<protein>
    <submittedName>
        <fullName evidence="1">Putative signal transducing protein</fullName>
    </submittedName>
</protein>
<organism evidence="1 2">
    <name type="scientific">Ulvibacter antarcticus</name>
    <dbReference type="NCBI Taxonomy" id="442714"/>
    <lineage>
        <taxon>Bacteria</taxon>
        <taxon>Pseudomonadati</taxon>
        <taxon>Bacteroidota</taxon>
        <taxon>Flavobacteriia</taxon>
        <taxon>Flavobacteriales</taxon>
        <taxon>Flavobacteriaceae</taxon>
        <taxon>Ulvibacter</taxon>
    </lineage>
</organism>
<keyword evidence="2" id="KW-1185">Reference proteome</keyword>